<name>A0ABN0WIN6_9BACI</name>
<proteinExistence type="predicted"/>
<organism evidence="1 2">
    <name type="scientific">Bacillus carboniphilus</name>
    <dbReference type="NCBI Taxonomy" id="86663"/>
    <lineage>
        <taxon>Bacteria</taxon>
        <taxon>Bacillati</taxon>
        <taxon>Bacillota</taxon>
        <taxon>Bacilli</taxon>
        <taxon>Bacillales</taxon>
        <taxon>Bacillaceae</taxon>
        <taxon>Bacillus</taxon>
    </lineage>
</organism>
<dbReference type="EMBL" id="BAAADJ010000056">
    <property type="protein sequence ID" value="GAA0339123.1"/>
    <property type="molecule type" value="Genomic_DNA"/>
</dbReference>
<evidence type="ECO:0000313" key="2">
    <source>
        <dbReference type="Proteomes" id="UP001500782"/>
    </source>
</evidence>
<evidence type="ECO:0000313" key="1">
    <source>
        <dbReference type="EMBL" id="GAA0339123.1"/>
    </source>
</evidence>
<dbReference type="RefSeq" id="WP_343801018.1">
    <property type="nucleotide sequence ID" value="NZ_BAAADJ010000056.1"/>
</dbReference>
<comment type="caution">
    <text evidence="1">The sequence shown here is derived from an EMBL/GenBank/DDBJ whole genome shotgun (WGS) entry which is preliminary data.</text>
</comment>
<protein>
    <submittedName>
        <fullName evidence="1">Uncharacterized protein</fullName>
    </submittedName>
</protein>
<accession>A0ABN0WIN6</accession>
<sequence>MKKLDGYAAELIKDIIRDGEAVFEVDGKKYYLTQIEDAETTVKEDVEADSELKQKLLQAKKDILDGKIYSTDAVLEMIDQGEL</sequence>
<dbReference type="Proteomes" id="UP001500782">
    <property type="component" value="Unassembled WGS sequence"/>
</dbReference>
<gene>
    <name evidence="1" type="ORF">GCM10008967_31760</name>
</gene>
<reference evidence="1 2" key="1">
    <citation type="journal article" date="2019" name="Int. J. Syst. Evol. Microbiol.">
        <title>The Global Catalogue of Microorganisms (GCM) 10K type strain sequencing project: providing services to taxonomists for standard genome sequencing and annotation.</title>
        <authorList>
            <consortium name="The Broad Institute Genomics Platform"/>
            <consortium name="The Broad Institute Genome Sequencing Center for Infectious Disease"/>
            <person name="Wu L."/>
            <person name="Ma J."/>
        </authorList>
    </citation>
    <scope>NUCLEOTIDE SEQUENCE [LARGE SCALE GENOMIC DNA]</scope>
    <source>
        <strain evidence="1 2">JCM 9731</strain>
    </source>
</reference>
<keyword evidence="2" id="KW-1185">Reference proteome</keyword>